<keyword evidence="5" id="KW-0282">Flagellum</keyword>
<dbReference type="EMBL" id="CP002364">
    <property type="protein sequence ID" value="ADW18391.1"/>
    <property type="molecule type" value="Genomic_DNA"/>
</dbReference>
<sequence>MLGDIAVIGPAGEEAEAIGQLPVAVSPAPGKTKELYTVSVINSLRNRQEVAEVDWQGSQTIVVRRQGTFINRDQLQAIIDQYLKENSGRLAGTNIRFTAMRAPEELTLPAGKLSWTVTPSRPGITGSSSFSIAFAVDDKPATTCVVRGRLEAVAEVVTAAVRLNKGDVINDSNIAVMQQDIGGLNHPYTSKEQLIGMQVARTVNAGTVLEQAHIAAPPIVKDGEMVKIFARKGALQLSTSGLAKTDGRLGEIIQVKNIGSNKLIHCRVDGPGMVSVEF</sequence>
<gene>
    <name evidence="5" type="ordered locus">Despr_2247</name>
</gene>
<keyword evidence="5" id="KW-0966">Cell projection</keyword>
<dbReference type="Pfam" id="PF13144">
    <property type="entry name" value="ChapFlgA"/>
    <property type="match status" value="1"/>
</dbReference>
<dbReference type="SMART" id="SM00858">
    <property type="entry name" value="SAF"/>
    <property type="match status" value="1"/>
</dbReference>
<keyword evidence="6" id="KW-1185">Reference proteome</keyword>
<dbReference type="NCBIfam" id="TIGR03170">
    <property type="entry name" value="flgA_cterm"/>
    <property type="match status" value="1"/>
</dbReference>
<accession>A0A7U4DPQ3</accession>
<evidence type="ECO:0000256" key="3">
    <source>
        <dbReference type="ARBA" id="ARBA00022764"/>
    </source>
</evidence>
<proteinExistence type="predicted"/>
<dbReference type="Gene3D" id="2.30.30.760">
    <property type="match status" value="1"/>
</dbReference>
<comment type="subcellular location">
    <subcellularLocation>
        <location evidence="1">Periplasm</location>
    </subcellularLocation>
</comment>
<keyword evidence="2" id="KW-0732">Signal</keyword>
<evidence type="ECO:0000259" key="4">
    <source>
        <dbReference type="SMART" id="SM00858"/>
    </source>
</evidence>
<dbReference type="InterPro" id="IPR017585">
    <property type="entry name" value="SAF_FlgA"/>
</dbReference>
<organism evidence="5 6">
    <name type="scientific">Desulfobulbus propionicus (strain ATCC 33891 / DSM 2032 / VKM B-1956 / 1pr3)</name>
    <dbReference type="NCBI Taxonomy" id="577650"/>
    <lineage>
        <taxon>Bacteria</taxon>
        <taxon>Pseudomonadati</taxon>
        <taxon>Thermodesulfobacteriota</taxon>
        <taxon>Desulfobulbia</taxon>
        <taxon>Desulfobulbales</taxon>
        <taxon>Desulfobulbaceae</taxon>
        <taxon>Desulfobulbus</taxon>
    </lineage>
</organism>
<evidence type="ECO:0000313" key="6">
    <source>
        <dbReference type="Proteomes" id="UP000006365"/>
    </source>
</evidence>
<evidence type="ECO:0000256" key="2">
    <source>
        <dbReference type="ARBA" id="ARBA00022729"/>
    </source>
</evidence>
<dbReference type="PANTHER" id="PTHR36307">
    <property type="entry name" value="FLAGELLA BASAL BODY P-RING FORMATION PROTEIN FLGA"/>
    <property type="match status" value="1"/>
</dbReference>
<keyword evidence="3" id="KW-0574">Periplasm</keyword>
<reference evidence="5 6" key="1">
    <citation type="journal article" date="2011" name="Stand. Genomic Sci.">
        <title>Complete genome sequence of Desulfobulbus propionicus type strain (1pr3).</title>
        <authorList>
            <person name="Pagani I."/>
            <person name="Lapidus A."/>
            <person name="Nolan M."/>
            <person name="Lucas S."/>
            <person name="Hammon N."/>
            <person name="Deshpande S."/>
            <person name="Cheng J.F."/>
            <person name="Chertkov O."/>
            <person name="Davenport K."/>
            <person name="Tapia R."/>
            <person name="Han C."/>
            <person name="Goodwin L."/>
            <person name="Pitluck S."/>
            <person name="Liolios K."/>
            <person name="Mavromatis K."/>
            <person name="Ivanova N."/>
            <person name="Mikhailova N."/>
            <person name="Pati A."/>
            <person name="Chen A."/>
            <person name="Palaniappan K."/>
            <person name="Land M."/>
            <person name="Hauser L."/>
            <person name="Chang Y.J."/>
            <person name="Jeffries C.D."/>
            <person name="Detter J.C."/>
            <person name="Brambilla E."/>
            <person name="Kannan K.P."/>
            <person name="Djao O.D."/>
            <person name="Rohde M."/>
            <person name="Pukall R."/>
            <person name="Spring S."/>
            <person name="Goker M."/>
            <person name="Sikorski J."/>
            <person name="Woyke T."/>
            <person name="Bristow J."/>
            <person name="Eisen J.A."/>
            <person name="Markowitz V."/>
            <person name="Hugenholtz P."/>
            <person name="Kyrpides N.C."/>
            <person name="Klenk H.P."/>
        </authorList>
    </citation>
    <scope>NUCLEOTIDE SEQUENCE [LARGE SCALE GENOMIC DNA]</scope>
    <source>
        <strain evidence="6">ATCC 33891 / DSM 2032 / 1pr3</strain>
    </source>
</reference>
<keyword evidence="5" id="KW-0969">Cilium</keyword>
<dbReference type="CDD" id="cd11614">
    <property type="entry name" value="SAF_CpaB_FlgA_like"/>
    <property type="match status" value="1"/>
</dbReference>
<dbReference type="Gene3D" id="3.90.1210.10">
    <property type="entry name" value="Antifreeze-like/N-acetylneuraminic acid synthase C-terminal domain"/>
    <property type="match status" value="1"/>
</dbReference>
<dbReference type="AlphaFoldDB" id="A0A7U4DPQ3"/>
<feature type="domain" description="SAF" evidence="4">
    <location>
        <begin position="154"/>
        <end position="215"/>
    </location>
</feature>
<dbReference type="GO" id="GO:0042597">
    <property type="term" value="C:periplasmic space"/>
    <property type="evidence" value="ECO:0007669"/>
    <property type="project" value="UniProtKB-SubCell"/>
</dbReference>
<dbReference type="Proteomes" id="UP000006365">
    <property type="component" value="Chromosome"/>
</dbReference>
<dbReference type="InterPro" id="IPR036732">
    <property type="entry name" value="AFP_Neu5c_C_sf"/>
</dbReference>
<dbReference type="PANTHER" id="PTHR36307:SF1">
    <property type="entry name" value="FLAGELLA BASAL BODY P-RING FORMATION PROTEIN FLGA"/>
    <property type="match status" value="1"/>
</dbReference>
<protein>
    <submittedName>
        <fullName evidence="5">Flagella basal body P-ring formation protein FlgA</fullName>
    </submittedName>
</protein>
<dbReference type="InterPro" id="IPR013974">
    <property type="entry name" value="SAF"/>
</dbReference>
<dbReference type="KEGG" id="dpr:Despr_2247"/>
<dbReference type="InterPro" id="IPR039246">
    <property type="entry name" value="Flagellar_FlgA"/>
</dbReference>
<dbReference type="GO" id="GO:0044780">
    <property type="term" value="P:bacterial-type flagellum assembly"/>
    <property type="evidence" value="ECO:0007669"/>
    <property type="project" value="InterPro"/>
</dbReference>
<evidence type="ECO:0000313" key="5">
    <source>
        <dbReference type="EMBL" id="ADW18391.1"/>
    </source>
</evidence>
<name>A0A7U4DPQ3_DESPD</name>
<evidence type="ECO:0000256" key="1">
    <source>
        <dbReference type="ARBA" id="ARBA00004418"/>
    </source>
</evidence>
<dbReference type="SUPFAM" id="SSF51269">
    <property type="entry name" value="AFP III-like domain"/>
    <property type="match status" value="1"/>
</dbReference>